<gene>
    <name evidence="2" type="ORF">EV688_10757</name>
</gene>
<dbReference type="PANTHER" id="PTHR45033:SF2">
    <property type="entry name" value="ZINC-TYPE ALCOHOL DEHYDROGENASE-LIKE PROTEIN C1773.06C"/>
    <property type="match status" value="1"/>
</dbReference>
<dbReference type="SUPFAM" id="SSF51735">
    <property type="entry name" value="NAD(P)-binding Rossmann-fold domains"/>
    <property type="match status" value="1"/>
</dbReference>
<proteinExistence type="predicted"/>
<evidence type="ECO:0000313" key="3">
    <source>
        <dbReference type="Proteomes" id="UP000294980"/>
    </source>
</evidence>
<organism evidence="2 3">
    <name type="scientific">Chromatocurvus halotolerans</name>
    <dbReference type="NCBI Taxonomy" id="1132028"/>
    <lineage>
        <taxon>Bacteria</taxon>
        <taxon>Pseudomonadati</taxon>
        <taxon>Pseudomonadota</taxon>
        <taxon>Gammaproteobacteria</taxon>
        <taxon>Cellvibrionales</taxon>
        <taxon>Halieaceae</taxon>
        <taxon>Chromatocurvus</taxon>
    </lineage>
</organism>
<feature type="domain" description="Enoyl reductase (ER)" evidence="1">
    <location>
        <begin position="12"/>
        <end position="333"/>
    </location>
</feature>
<name>A0A4V2SBI2_9GAMM</name>
<dbReference type="InterPro" id="IPR052711">
    <property type="entry name" value="Zinc_ADH-like"/>
</dbReference>
<dbReference type="InterPro" id="IPR013149">
    <property type="entry name" value="ADH-like_C"/>
</dbReference>
<dbReference type="GO" id="GO:0016491">
    <property type="term" value="F:oxidoreductase activity"/>
    <property type="evidence" value="ECO:0007669"/>
    <property type="project" value="InterPro"/>
</dbReference>
<accession>A0A4V2SBI2</accession>
<dbReference type="Pfam" id="PF00107">
    <property type="entry name" value="ADH_zinc_N"/>
    <property type="match status" value="1"/>
</dbReference>
<dbReference type="InterPro" id="IPR013154">
    <property type="entry name" value="ADH-like_N"/>
</dbReference>
<dbReference type="InterPro" id="IPR020843">
    <property type="entry name" value="ER"/>
</dbReference>
<dbReference type="CDD" id="cd08276">
    <property type="entry name" value="MDR7"/>
    <property type="match status" value="1"/>
</dbReference>
<sequence>MNEQIRLGNPVGLDTLVKEPAEPRQPGPGDVQVDVAASSLNFHDYVVVTGVLPVQPGRIPLSDGAGVVTAVGDGVTGFAVGDRVMSHFFPAWVDGPARMHRLLGVPGDHVDGFASSTVTMPASVFSRIPSNLTLREAATLPCAALTAWRALTVETQLRPGDWILVQGSGGVSLFALQFARLMGCRVIATSSSSEKLERLRALGAEHVINYREQPDWGKEAARLTGGAGVSLVVEVGGPATVRQSVKAVAFGGCICMIGVLTGIAGEVPLAELFQKNARISGITVGSQAMQEGMIAAIESADLHPVIDSDYPLAQMADAFRHQESQAHFGKICLLMGDTAD</sequence>
<dbReference type="SMART" id="SM00829">
    <property type="entry name" value="PKS_ER"/>
    <property type="match status" value="1"/>
</dbReference>
<dbReference type="SUPFAM" id="SSF50129">
    <property type="entry name" value="GroES-like"/>
    <property type="match status" value="1"/>
</dbReference>
<dbReference type="PANTHER" id="PTHR45033">
    <property type="match status" value="1"/>
</dbReference>
<evidence type="ECO:0000259" key="1">
    <source>
        <dbReference type="SMART" id="SM00829"/>
    </source>
</evidence>
<dbReference type="Proteomes" id="UP000294980">
    <property type="component" value="Unassembled WGS sequence"/>
</dbReference>
<comment type="caution">
    <text evidence="2">The sequence shown here is derived from an EMBL/GenBank/DDBJ whole genome shotgun (WGS) entry which is preliminary data.</text>
</comment>
<reference evidence="2 3" key="1">
    <citation type="submission" date="2019-03" db="EMBL/GenBank/DDBJ databases">
        <title>Genomic Encyclopedia of Type Strains, Phase IV (KMG-IV): sequencing the most valuable type-strain genomes for metagenomic binning, comparative biology and taxonomic classification.</title>
        <authorList>
            <person name="Goeker M."/>
        </authorList>
    </citation>
    <scope>NUCLEOTIDE SEQUENCE [LARGE SCALE GENOMIC DNA]</scope>
    <source>
        <strain evidence="2 3">DSM 23344</strain>
    </source>
</reference>
<dbReference type="OrthoDB" id="4190732at2"/>
<dbReference type="Pfam" id="PF08240">
    <property type="entry name" value="ADH_N"/>
    <property type="match status" value="1"/>
</dbReference>
<dbReference type="InterPro" id="IPR036291">
    <property type="entry name" value="NAD(P)-bd_dom_sf"/>
</dbReference>
<dbReference type="RefSeq" id="WP_117317674.1">
    <property type="nucleotide sequence ID" value="NZ_QQSW01000009.1"/>
</dbReference>
<dbReference type="Gene3D" id="3.90.180.10">
    <property type="entry name" value="Medium-chain alcohol dehydrogenases, catalytic domain"/>
    <property type="match status" value="1"/>
</dbReference>
<protein>
    <submittedName>
        <fullName evidence="2">NADPH:quinone reductase-like Zn-dependent oxidoreductase</fullName>
    </submittedName>
</protein>
<dbReference type="AlphaFoldDB" id="A0A4V2SBI2"/>
<dbReference type="InterPro" id="IPR011032">
    <property type="entry name" value="GroES-like_sf"/>
</dbReference>
<dbReference type="Gene3D" id="3.40.50.720">
    <property type="entry name" value="NAD(P)-binding Rossmann-like Domain"/>
    <property type="match status" value="1"/>
</dbReference>
<dbReference type="EMBL" id="SLWX01000007">
    <property type="protein sequence ID" value="TCO75640.1"/>
    <property type="molecule type" value="Genomic_DNA"/>
</dbReference>
<evidence type="ECO:0000313" key="2">
    <source>
        <dbReference type="EMBL" id="TCO75640.1"/>
    </source>
</evidence>
<keyword evidence="3" id="KW-1185">Reference proteome</keyword>